<dbReference type="Proteomes" id="UP001521931">
    <property type="component" value="Unassembled WGS sequence"/>
</dbReference>
<dbReference type="PROSITE" id="PS51671">
    <property type="entry name" value="ACT"/>
    <property type="match status" value="1"/>
</dbReference>
<dbReference type="NCBIfam" id="NF005112">
    <property type="entry name" value="PRK06545.2-4"/>
    <property type="match status" value="1"/>
</dbReference>
<dbReference type="InterPro" id="IPR008927">
    <property type="entry name" value="6-PGluconate_DH-like_C_sf"/>
</dbReference>
<keyword evidence="14" id="KW-1185">Reference proteome</keyword>
<dbReference type="Gene3D" id="1.10.3660.10">
    <property type="entry name" value="6-phosphogluconate dehydrogenase C-terminal like domain"/>
    <property type="match status" value="1"/>
</dbReference>
<dbReference type="PROSITE" id="PS51176">
    <property type="entry name" value="PDH_ADH"/>
    <property type="match status" value="1"/>
</dbReference>
<dbReference type="EC" id="1.3.1.12" evidence="3"/>
<dbReference type="SUPFAM" id="SSF55021">
    <property type="entry name" value="ACT-like"/>
    <property type="match status" value="1"/>
</dbReference>
<feature type="region of interest" description="Disordered" evidence="10">
    <location>
        <begin position="257"/>
        <end position="284"/>
    </location>
</feature>
<dbReference type="InterPro" id="IPR046826">
    <property type="entry name" value="PDH_N"/>
</dbReference>
<evidence type="ECO:0000256" key="7">
    <source>
        <dbReference type="ARBA" id="ARBA00023027"/>
    </source>
</evidence>
<comment type="pathway">
    <text evidence="1">Amino-acid biosynthesis; L-tyrosine biosynthesis; (4-hydroxyphenyl)pyruvate from prephenate (NAD(+) route): step 1/1.</text>
</comment>
<dbReference type="EMBL" id="JAKRCV010000007">
    <property type="protein sequence ID" value="MCG7321069.1"/>
    <property type="molecule type" value="Genomic_DNA"/>
</dbReference>
<evidence type="ECO:0000256" key="3">
    <source>
        <dbReference type="ARBA" id="ARBA00012068"/>
    </source>
</evidence>
<keyword evidence="8" id="KW-0057">Aromatic amino acid biosynthesis</keyword>
<dbReference type="SUPFAM" id="SSF51735">
    <property type="entry name" value="NAD(P)-binding Rossmann-fold domains"/>
    <property type="match status" value="1"/>
</dbReference>
<evidence type="ECO:0000256" key="1">
    <source>
        <dbReference type="ARBA" id="ARBA00005067"/>
    </source>
</evidence>
<name>A0ABS9PZW3_9MICO</name>
<dbReference type="Pfam" id="PF02153">
    <property type="entry name" value="PDH_N"/>
    <property type="match status" value="1"/>
</dbReference>
<proteinExistence type="inferred from homology"/>
<sequence length="387" mass="39454">MTRARIVGTGLIGTSIGLALRAAGWQVSLQDPSPTAAALARDLGAGTIDDETPDVVVVAAPPDVAARVVAEQLERWPGAAVTDVASVKGAIASGVAALAGPGSVERYVGSHPMAGRERSGAVAGRPDLFEGRAWVVVPTPRSAPEAVDAVRALAAAARGEVVVMTADEHDAAVAAVSHVPQVMATLTAARLRDRDEHAVGLAGQGLRDVTRIAASDPQLWTQILAGNAAGVREVLLDVQEDLAAALDALAALADEASTSGADDGPHGERRGEHANALGGRYAPAPGAPGARAVLARLLDDGNRGRALVPGKHGGAPTAYDVVTVVIPDEPGSLGRLFAEVGDAGINIEDLHLEHAVGHPVALAEVSVLPAASDRLRDHLRSTGWRIH</sequence>
<dbReference type="SUPFAM" id="SSF48179">
    <property type="entry name" value="6-phosphogluconate dehydrogenase C-terminal domain-like"/>
    <property type="match status" value="1"/>
</dbReference>
<dbReference type="Pfam" id="PF20463">
    <property type="entry name" value="PDH_C"/>
    <property type="match status" value="1"/>
</dbReference>
<evidence type="ECO:0000313" key="13">
    <source>
        <dbReference type="EMBL" id="MCG7321069.1"/>
    </source>
</evidence>
<evidence type="ECO:0000256" key="6">
    <source>
        <dbReference type="ARBA" id="ARBA00023002"/>
    </source>
</evidence>
<feature type="domain" description="ACT" evidence="12">
    <location>
        <begin position="321"/>
        <end position="387"/>
    </location>
</feature>
<evidence type="ECO:0000259" key="12">
    <source>
        <dbReference type="PROSITE" id="PS51671"/>
    </source>
</evidence>
<gene>
    <name evidence="13" type="ORF">MHL29_04050</name>
</gene>
<feature type="domain" description="Prephenate/arogenate dehydrogenase" evidence="11">
    <location>
        <begin position="2"/>
        <end position="280"/>
    </location>
</feature>
<comment type="caution">
    <text evidence="13">The sequence shown here is derived from an EMBL/GenBank/DDBJ whole genome shotgun (WGS) entry which is preliminary data.</text>
</comment>
<evidence type="ECO:0000256" key="9">
    <source>
        <dbReference type="ARBA" id="ARBA00049260"/>
    </source>
</evidence>
<dbReference type="InterPro" id="IPR036291">
    <property type="entry name" value="NAD(P)-bd_dom_sf"/>
</dbReference>
<dbReference type="InterPro" id="IPR002912">
    <property type="entry name" value="ACT_dom"/>
</dbReference>
<keyword evidence="8" id="KW-0028">Amino-acid biosynthesis</keyword>
<dbReference type="InterPro" id="IPR003099">
    <property type="entry name" value="Prephen_DH"/>
</dbReference>
<dbReference type="Gene3D" id="3.30.70.260">
    <property type="match status" value="1"/>
</dbReference>
<dbReference type="InterPro" id="IPR046825">
    <property type="entry name" value="PDH_C"/>
</dbReference>
<protein>
    <recommendedName>
        <fullName evidence="4">Prephenate dehydrogenase</fullName>
        <ecNumber evidence="3">1.3.1.12</ecNumber>
    </recommendedName>
</protein>
<comment type="catalytic activity">
    <reaction evidence="9">
        <text>prephenate + NAD(+) = 3-(4-hydroxyphenyl)pyruvate + CO2 + NADH</text>
        <dbReference type="Rhea" id="RHEA:13869"/>
        <dbReference type="ChEBI" id="CHEBI:16526"/>
        <dbReference type="ChEBI" id="CHEBI:29934"/>
        <dbReference type="ChEBI" id="CHEBI:36242"/>
        <dbReference type="ChEBI" id="CHEBI:57540"/>
        <dbReference type="ChEBI" id="CHEBI:57945"/>
        <dbReference type="EC" id="1.3.1.12"/>
    </reaction>
</comment>
<dbReference type="InterPro" id="IPR045865">
    <property type="entry name" value="ACT-like_dom_sf"/>
</dbReference>
<dbReference type="PANTHER" id="PTHR21363">
    <property type="entry name" value="PREPHENATE DEHYDROGENASE"/>
    <property type="match status" value="1"/>
</dbReference>
<evidence type="ECO:0000256" key="5">
    <source>
        <dbReference type="ARBA" id="ARBA00022498"/>
    </source>
</evidence>
<dbReference type="Gene3D" id="3.40.50.720">
    <property type="entry name" value="NAD(P)-binding Rossmann-like Domain"/>
    <property type="match status" value="1"/>
</dbReference>
<feature type="compositionally biased region" description="Basic and acidic residues" evidence="10">
    <location>
        <begin position="263"/>
        <end position="273"/>
    </location>
</feature>
<evidence type="ECO:0000256" key="10">
    <source>
        <dbReference type="SAM" id="MobiDB-lite"/>
    </source>
</evidence>
<dbReference type="PANTHER" id="PTHR21363:SF0">
    <property type="entry name" value="PREPHENATE DEHYDROGENASE [NADP(+)]"/>
    <property type="match status" value="1"/>
</dbReference>
<dbReference type="InterPro" id="IPR050812">
    <property type="entry name" value="Preph/Arog_dehydrog"/>
</dbReference>
<dbReference type="CDD" id="cd02116">
    <property type="entry name" value="ACT"/>
    <property type="match status" value="1"/>
</dbReference>
<comment type="similarity">
    <text evidence="2">Belongs to the prephenate/arogenate dehydrogenase family.</text>
</comment>
<keyword evidence="5" id="KW-0827">Tyrosine biosynthesis</keyword>
<keyword evidence="7" id="KW-0520">NAD</keyword>
<dbReference type="GO" id="GO:0008977">
    <property type="term" value="F:prephenate dehydrogenase (NAD+) activity"/>
    <property type="evidence" value="ECO:0007669"/>
    <property type="project" value="UniProtKB-EC"/>
</dbReference>
<accession>A0ABS9PZW3</accession>
<evidence type="ECO:0000256" key="4">
    <source>
        <dbReference type="ARBA" id="ARBA00016891"/>
    </source>
</evidence>
<evidence type="ECO:0000259" key="11">
    <source>
        <dbReference type="PROSITE" id="PS51176"/>
    </source>
</evidence>
<evidence type="ECO:0000256" key="8">
    <source>
        <dbReference type="ARBA" id="ARBA00023141"/>
    </source>
</evidence>
<reference evidence="13 14" key="1">
    <citation type="submission" date="2022-02" db="EMBL/GenBank/DDBJ databases">
        <title>Uncovering new skin microbiome diversity through culturing and metagenomics.</title>
        <authorList>
            <person name="Conlan S."/>
            <person name="Deming C."/>
            <person name="Nisc Comparative Sequencing Program N."/>
            <person name="Segre J.A."/>
        </authorList>
    </citation>
    <scope>NUCLEOTIDE SEQUENCE [LARGE SCALE GENOMIC DNA]</scope>
    <source>
        <strain evidence="13 14">ACRQZ</strain>
    </source>
</reference>
<dbReference type="RefSeq" id="WP_239262448.1">
    <property type="nucleotide sequence ID" value="NZ_DAMCTM010000027.1"/>
</dbReference>
<dbReference type="NCBIfam" id="NF005111">
    <property type="entry name" value="PRK06545.2-3"/>
    <property type="match status" value="1"/>
</dbReference>
<keyword evidence="6 13" id="KW-0560">Oxidoreductase</keyword>
<organism evidence="13 14">
    <name type="scientific">Arsenicicoccus bolidensis</name>
    <dbReference type="NCBI Taxonomy" id="229480"/>
    <lineage>
        <taxon>Bacteria</taxon>
        <taxon>Bacillati</taxon>
        <taxon>Actinomycetota</taxon>
        <taxon>Actinomycetes</taxon>
        <taxon>Micrococcales</taxon>
        <taxon>Intrasporangiaceae</taxon>
        <taxon>Arsenicicoccus</taxon>
    </lineage>
</organism>
<evidence type="ECO:0000313" key="14">
    <source>
        <dbReference type="Proteomes" id="UP001521931"/>
    </source>
</evidence>
<evidence type="ECO:0000256" key="2">
    <source>
        <dbReference type="ARBA" id="ARBA00007964"/>
    </source>
</evidence>